<keyword evidence="1" id="KW-0732">Signal</keyword>
<dbReference type="GeneID" id="9617256"/>
<organism evidence="3">
    <name type="scientific">Volvox carteri f. nagariensis</name>
    <dbReference type="NCBI Taxonomy" id="3068"/>
    <lineage>
        <taxon>Eukaryota</taxon>
        <taxon>Viridiplantae</taxon>
        <taxon>Chlorophyta</taxon>
        <taxon>core chlorophytes</taxon>
        <taxon>Chlorophyceae</taxon>
        <taxon>CS clade</taxon>
        <taxon>Chlamydomonadales</taxon>
        <taxon>Volvocaceae</taxon>
        <taxon>Volvox</taxon>
    </lineage>
</organism>
<dbReference type="AlphaFoldDB" id="D8U0A5"/>
<reference evidence="2 3" key="1">
    <citation type="journal article" date="2010" name="Science">
        <title>Genomic analysis of organismal complexity in the multicellular green alga Volvox carteri.</title>
        <authorList>
            <person name="Prochnik S.E."/>
            <person name="Umen J."/>
            <person name="Nedelcu A.M."/>
            <person name="Hallmann A."/>
            <person name="Miller S.M."/>
            <person name="Nishii I."/>
            <person name="Ferris P."/>
            <person name="Kuo A."/>
            <person name="Mitros T."/>
            <person name="Fritz-Laylin L.K."/>
            <person name="Hellsten U."/>
            <person name="Chapman J."/>
            <person name="Simakov O."/>
            <person name="Rensing S.A."/>
            <person name="Terry A."/>
            <person name="Pangilinan J."/>
            <person name="Kapitonov V."/>
            <person name="Jurka J."/>
            <person name="Salamov A."/>
            <person name="Shapiro H."/>
            <person name="Schmutz J."/>
            <person name="Grimwood J."/>
            <person name="Lindquist E."/>
            <person name="Lucas S."/>
            <person name="Grigoriev I.V."/>
            <person name="Schmitt R."/>
            <person name="Kirk D."/>
            <person name="Rokhsar D.S."/>
        </authorList>
    </citation>
    <scope>NUCLEOTIDE SEQUENCE [LARGE SCALE GENOMIC DNA]</scope>
    <source>
        <strain evidence="3">f. Nagariensis / Eve</strain>
    </source>
</reference>
<feature type="chain" id="PRO_5003124063" description="Bifunctional inhibitor/plant lipid transfer protein/seed storage helical domain-containing protein" evidence="1">
    <location>
        <begin position="29"/>
        <end position="189"/>
    </location>
</feature>
<dbReference type="RefSeq" id="XP_002952036.1">
    <property type="nucleotide sequence ID" value="XM_002951990.1"/>
</dbReference>
<dbReference type="Proteomes" id="UP000001058">
    <property type="component" value="Unassembled WGS sequence"/>
</dbReference>
<dbReference type="EMBL" id="GL378348">
    <property type="protein sequence ID" value="EFJ46827.1"/>
    <property type="molecule type" value="Genomic_DNA"/>
</dbReference>
<accession>D8U0A5</accession>
<evidence type="ECO:0008006" key="4">
    <source>
        <dbReference type="Google" id="ProtNLM"/>
    </source>
</evidence>
<evidence type="ECO:0000313" key="2">
    <source>
        <dbReference type="EMBL" id="EFJ46827.1"/>
    </source>
</evidence>
<dbReference type="InParanoid" id="D8U0A5"/>
<gene>
    <name evidence="2" type="ORF">VOLCADRAFT_92698</name>
</gene>
<evidence type="ECO:0000256" key="1">
    <source>
        <dbReference type="SAM" id="SignalP"/>
    </source>
</evidence>
<name>D8U0A5_VOLCA</name>
<feature type="signal peptide" evidence="1">
    <location>
        <begin position="1"/>
        <end position="28"/>
    </location>
</feature>
<dbReference type="OrthoDB" id="540242at2759"/>
<dbReference type="KEGG" id="vcn:VOLCADRAFT_92698"/>
<keyword evidence="3" id="KW-1185">Reference proteome</keyword>
<evidence type="ECO:0000313" key="3">
    <source>
        <dbReference type="Proteomes" id="UP000001058"/>
    </source>
</evidence>
<protein>
    <recommendedName>
        <fullName evidence="4">Bifunctional inhibitor/plant lipid transfer protein/seed storage helical domain-containing protein</fullName>
    </recommendedName>
</protein>
<sequence>MAALHARTLAVAAAAVLVVFLSAAPSLAQLPDKNQCISTASAQSGNVNVLAPCVGGPSSSCCSTVKGFAGPGAPLGYCLCYPDLEEQLLSTVENDATARRFGVTRSAVVNVLQSCSVPFASGTGGAACPSGAAVAVSAPTTKVGVAPSGATTVSEDVCVAVQGTIMSCTHRHACTRACNIKHLASCPAS</sequence>
<proteinExistence type="predicted"/>